<proteinExistence type="predicted"/>
<feature type="compositionally biased region" description="Polar residues" evidence="2">
    <location>
        <begin position="260"/>
        <end position="269"/>
    </location>
</feature>
<feature type="compositionally biased region" description="Basic residues" evidence="2">
    <location>
        <begin position="202"/>
        <end position="211"/>
    </location>
</feature>
<feature type="region of interest" description="Disordered" evidence="2">
    <location>
        <begin position="248"/>
        <end position="269"/>
    </location>
</feature>
<name>A0A078AXE9_STYLE</name>
<sequence length="472" mass="53930">MSKTTHQRPLTALNRVAHQTTSTPDYSKEHWAWQQRIKREALANPKPDQQDALRTLYKNLVQQQITQKQSGESTLKVSSLLSTYHGKFSDNYTPFPHQLTQDQIKMVEEKAKQGFQTTYDQCFNKHQQFQPNNNHQFAPAAMVLEPRSKMTSSRNKSMIEERDQTKISSNDLQHSISIPTQKSSNQNKTNKSRVQSAFNKAKWVKGSKKGSQKSNNETQSIRFNESVDDYHVSSSKISKAQRMRWLIEDQRKDQDRKDSQTGISSTNRSSALIAEKQMIKSHFQRPKSSVGSYLHQNDLTFDSQDGGQYSNMLTKHNRSMHQRANSITGSQQNGQNEINSQKLDFVYQGQMRDYMQRLGYEERRKFLLGQISQNIDENPEEFDRASSVASQSFTNASFSAVSGGRRRSVTTSKSQISQSISVGGSSHVINSLTSQLQKEKDKRSKLEEEVNKLKQQALAISRGLLKNKANKH</sequence>
<evidence type="ECO:0000256" key="1">
    <source>
        <dbReference type="SAM" id="Coils"/>
    </source>
</evidence>
<feature type="compositionally biased region" description="Basic and acidic residues" evidence="2">
    <location>
        <begin position="248"/>
        <end position="259"/>
    </location>
</feature>
<dbReference type="InParanoid" id="A0A078AXE9"/>
<feature type="region of interest" description="Disordered" evidence="2">
    <location>
        <begin position="1"/>
        <end position="28"/>
    </location>
</feature>
<dbReference type="EMBL" id="CCKQ01015317">
    <property type="protein sequence ID" value="CDW87140.1"/>
    <property type="molecule type" value="Genomic_DNA"/>
</dbReference>
<evidence type="ECO:0000313" key="4">
    <source>
        <dbReference type="Proteomes" id="UP000039865"/>
    </source>
</evidence>
<feature type="region of interest" description="Disordered" evidence="2">
    <location>
        <begin position="147"/>
        <end position="222"/>
    </location>
</feature>
<gene>
    <name evidence="3" type="primary">Contig6023.g6445</name>
    <name evidence="3" type="ORF">STYLEM_16242</name>
</gene>
<feature type="coiled-coil region" evidence="1">
    <location>
        <begin position="429"/>
        <end position="463"/>
    </location>
</feature>
<keyword evidence="1" id="KW-0175">Coiled coil</keyword>
<reference evidence="3 4" key="1">
    <citation type="submission" date="2014-06" db="EMBL/GenBank/DDBJ databases">
        <authorList>
            <person name="Swart Estienne"/>
        </authorList>
    </citation>
    <scope>NUCLEOTIDE SEQUENCE [LARGE SCALE GENOMIC DNA]</scope>
    <source>
        <strain evidence="3 4">130c</strain>
    </source>
</reference>
<keyword evidence="4" id="KW-1185">Reference proteome</keyword>
<dbReference type="Proteomes" id="UP000039865">
    <property type="component" value="Unassembled WGS sequence"/>
</dbReference>
<feature type="compositionally biased region" description="Polar residues" evidence="2">
    <location>
        <begin position="166"/>
        <end position="198"/>
    </location>
</feature>
<organism evidence="3 4">
    <name type="scientific">Stylonychia lemnae</name>
    <name type="common">Ciliate</name>
    <dbReference type="NCBI Taxonomy" id="5949"/>
    <lineage>
        <taxon>Eukaryota</taxon>
        <taxon>Sar</taxon>
        <taxon>Alveolata</taxon>
        <taxon>Ciliophora</taxon>
        <taxon>Intramacronucleata</taxon>
        <taxon>Spirotrichea</taxon>
        <taxon>Stichotrichia</taxon>
        <taxon>Sporadotrichida</taxon>
        <taxon>Oxytrichidae</taxon>
        <taxon>Stylonychinae</taxon>
        <taxon>Stylonychia</taxon>
    </lineage>
</organism>
<evidence type="ECO:0000256" key="2">
    <source>
        <dbReference type="SAM" id="MobiDB-lite"/>
    </source>
</evidence>
<protein>
    <submittedName>
        <fullName evidence="3">Uncharacterized protein</fullName>
    </submittedName>
</protein>
<dbReference type="AlphaFoldDB" id="A0A078AXE9"/>
<accession>A0A078AXE9</accession>
<evidence type="ECO:0000313" key="3">
    <source>
        <dbReference type="EMBL" id="CDW87140.1"/>
    </source>
</evidence>